<feature type="compositionally biased region" description="Polar residues" evidence="1">
    <location>
        <begin position="203"/>
        <end position="213"/>
    </location>
</feature>
<dbReference type="GO" id="GO:0000126">
    <property type="term" value="C:transcription factor TFIIIB complex"/>
    <property type="evidence" value="ECO:0007669"/>
    <property type="project" value="TreeGrafter"/>
</dbReference>
<evidence type="ECO:0000313" key="4">
    <source>
        <dbReference type="Proteomes" id="UP000596742"/>
    </source>
</evidence>
<reference evidence="3" key="1">
    <citation type="submission" date="2018-11" db="EMBL/GenBank/DDBJ databases">
        <authorList>
            <person name="Alioto T."/>
            <person name="Alioto T."/>
        </authorList>
    </citation>
    <scope>NUCLEOTIDE SEQUENCE</scope>
</reference>
<dbReference type="Proteomes" id="UP000596742">
    <property type="component" value="Unassembled WGS sequence"/>
</dbReference>
<feature type="region of interest" description="Disordered" evidence="1">
    <location>
        <begin position="873"/>
        <end position="943"/>
    </location>
</feature>
<dbReference type="GO" id="GO:0001156">
    <property type="term" value="F:TFIIIC-class transcription factor complex binding"/>
    <property type="evidence" value="ECO:0007669"/>
    <property type="project" value="TreeGrafter"/>
</dbReference>
<dbReference type="PANTHER" id="PTHR22929:SF0">
    <property type="entry name" value="TRANSCRIPTION FACTOR TFIIIB COMPONENT B'' HOMOLOG"/>
    <property type="match status" value="1"/>
</dbReference>
<feature type="compositionally biased region" description="Polar residues" evidence="1">
    <location>
        <begin position="889"/>
        <end position="901"/>
    </location>
</feature>
<comment type="caution">
    <text evidence="3">The sequence shown here is derived from an EMBL/GenBank/DDBJ whole genome shotgun (WGS) entry which is preliminary data.</text>
</comment>
<feature type="region of interest" description="Disordered" evidence="1">
    <location>
        <begin position="579"/>
        <end position="632"/>
    </location>
</feature>
<feature type="domain" description="Transcription factor TFIIIB component B'' Myb" evidence="2">
    <location>
        <begin position="493"/>
        <end position="577"/>
    </location>
</feature>
<protein>
    <submittedName>
        <fullName evidence="3">Transcription factor TFIIIB component B</fullName>
    </submittedName>
</protein>
<dbReference type="PANTHER" id="PTHR22929">
    <property type="entry name" value="RNA POLYMERASE III TRANSCRIPTION INITIATION FACTOR B"/>
    <property type="match status" value="1"/>
</dbReference>
<dbReference type="InterPro" id="IPR001005">
    <property type="entry name" value="SANT/Myb"/>
</dbReference>
<dbReference type="Pfam" id="PF15963">
    <property type="entry name" value="Myb_DNA-bind_7"/>
    <property type="match status" value="1"/>
</dbReference>
<evidence type="ECO:0000313" key="3">
    <source>
        <dbReference type="EMBL" id="VDI47040.1"/>
    </source>
</evidence>
<proteinExistence type="predicted"/>
<evidence type="ECO:0000256" key="1">
    <source>
        <dbReference type="SAM" id="MobiDB-lite"/>
    </source>
</evidence>
<dbReference type="InterPro" id="IPR009057">
    <property type="entry name" value="Homeodomain-like_sf"/>
</dbReference>
<feature type="compositionally biased region" description="Polar residues" evidence="1">
    <location>
        <begin position="235"/>
        <end position="250"/>
    </location>
</feature>
<feature type="compositionally biased region" description="Basic and acidic residues" evidence="1">
    <location>
        <begin position="146"/>
        <end position="161"/>
    </location>
</feature>
<dbReference type="EMBL" id="UYJE01006570">
    <property type="protein sequence ID" value="VDI47040.1"/>
    <property type="molecule type" value="Genomic_DNA"/>
</dbReference>
<dbReference type="GO" id="GO:0070898">
    <property type="term" value="P:RNA polymerase III preinitiation complex assembly"/>
    <property type="evidence" value="ECO:0007669"/>
    <property type="project" value="TreeGrafter"/>
</dbReference>
<feature type="region of interest" description="Disordered" evidence="1">
    <location>
        <begin position="322"/>
        <end position="354"/>
    </location>
</feature>
<evidence type="ECO:0000259" key="2">
    <source>
        <dbReference type="Pfam" id="PF15963"/>
    </source>
</evidence>
<feature type="compositionally biased region" description="Acidic residues" evidence="1">
    <location>
        <begin position="135"/>
        <end position="145"/>
    </location>
</feature>
<organism evidence="3 4">
    <name type="scientific">Mytilus galloprovincialis</name>
    <name type="common">Mediterranean mussel</name>
    <dbReference type="NCBI Taxonomy" id="29158"/>
    <lineage>
        <taxon>Eukaryota</taxon>
        <taxon>Metazoa</taxon>
        <taxon>Spiralia</taxon>
        <taxon>Lophotrochozoa</taxon>
        <taxon>Mollusca</taxon>
        <taxon>Bivalvia</taxon>
        <taxon>Autobranchia</taxon>
        <taxon>Pteriomorphia</taxon>
        <taxon>Mytilida</taxon>
        <taxon>Mytiloidea</taxon>
        <taxon>Mytilidae</taxon>
        <taxon>Mytilinae</taxon>
        <taxon>Mytilus</taxon>
    </lineage>
</organism>
<keyword evidence="4" id="KW-1185">Reference proteome</keyword>
<dbReference type="OrthoDB" id="272624at2759"/>
<sequence length="943" mass="105551">MATRRSRIQIKPNIGGKTSSGLKRGQTNEEKGTSVQISAELAAGAATAVGLKKGISPTKDLGRSTEVPRNSSGKVGIVVSSPSIRGDNKGNTNQQDDKNSAHKTSSGVTKPAFTRLKTLGLNVGSREIVHRSESKEEENDSSDENNDVRPKIVEQNKEKSPSSKRSQSSVLNKPGTFTKRFNSNVPKPKTQLPCSSPVDKISPNKSLILSPHTSVEDKNVEKKIVDSHEPEKNIENVSNQIQDGSESSPKPSVIQRLPFRSRFPKAKPNIEALKLRNKNINLSGSKEDISTRPSSPLKSPRLGKILPPLKFINHHAQKPVSPVEVDKSQDTSPEINVHTDGATEARKRHYSNSSISTVHSDTQLVRKSIIETPKKKAKKVRWNIIINEERQKGPDGKHYKMKKGPDGSIIINEESPDGSIIINEERKVQDGIIINEERYVTDSKDPDMPVPQVKIGPDGSIIINEESLIIKKKDESPVSELIEETGSTATYNSFRKPLSRIAWSEWETEKFYRALSYIGTDFSLMVKLFKRRTRYDIKTKFKREDKLNRNKVELALKNKKPFDMSFFAKEEKLEAIETERKKKEDEEKLKKTKEMRQEKKREKNAQKEKHKEKEEKQTARKSTRPRKNIYYDYEDATEGDVSEIESTPPTPVKTPIRIPFKRYENAPFVPPFCLSQDEDDDSDIMELQVTMKKQTRSEVSSQMERSVNINPATFASKINSEMEGSIAINPAEFPPNANVQITHDANNSPLVLVYHTPEDGKGETVIHVYQLQNQPIGNLQIPLEGASNIVELPSNLQSAAGTSSANGKSFCIQAQTDEPMEELESGDNLPFIIATGEDNPQSLLLPQGMNREPSSDHDNEDYINIIDINASKIPTPGKNLESKEHDVSDNSMYQVVTVNQDTDLDNDDSRSSPSVSIDNEFVASDVDQKYIEHEDKGTRKGKR</sequence>
<gene>
    <name evidence="3" type="ORF">MGAL_10B017296</name>
</gene>
<feature type="compositionally biased region" description="Basic and acidic residues" evidence="1">
    <location>
        <begin position="926"/>
        <end position="943"/>
    </location>
</feature>
<dbReference type="CDD" id="cd00167">
    <property type="entry name" value="SANT"/>
    <property type="match status" value="1"/>
</dbReference>
<dbReference type="SUPFAM" id="SSF46689">
    <property type="entry name" value="Homeodomain-like"/>
    <property type="match status" value="1"/>
</dbReference>
<dbReference type="AlphaFoldDB" id="A0A8B6FDJ2"/>
<feature type="compositionally biased region" description="Basic and acidic residues" evidence="1">
    <location>
        <begin position="214"/>
        <end position="234"/>
    </location>
</feature>
<feature type="region of interest" description="Disordered" evidence="1">
    <location>
        <begin position="51"/>
        <end position="252"/>
    </location>
</feature>
<feature type="compositionally biased region" description="Basic and acidic residues" evidence="1">
    <location>
        <begin position="579"/>
        <end position="618"/>
    </location>
</feature>
<accession>A0A8B6FDJ2</accession>
<name>A0A8B6FDJ2_MYTGA</name>
<dbReference type="InterPro" id="IPR039467">
    <property type="entry name" value="TFIIIB_B''_Myb"/>
</dbReference>
<feature type="region of interest" description="Disordered" evidence="1">
    <location>
        <begin position="1"/>
        <end position="34"/>
    </location>
</feature>